<comment type="caution">
    <text evidence="3">The sequence shown here is derived from an EMBL/GenBank/DDBJ whole genome shotgun (WGS) entry which is preliminary data.</text>
</comment>
<dbReference type="EMBL" id="BLAF01000035">
    <property type="protein sequence ID" value="GES22862.1"/>
    <property type="molecule type" value="Genomic_DNA"/>
</dbReference>
<dbReference type="GO" id="GO:0004553">
    <property type="term" value="F:hydrolase activity, hydrolyzing O-glycosyl compounds"/>
    <property type="evidence" value="ECO:0007669"/>
    <property type="project" value="InterPro"/>
</dbReference>
<dbReference type="RefSeq" id="WP_246264852.1">
    <property type="nucleotide sequence ID" value="NZ_BAAAHM010000038.1"/>
</dbReference>
<dbReference type="InterPro" id="IPR012291">
    <property type="entry name" value="CBM2_carb-bd_dom_sf"/>
</dbReference>
<accession>A0A5M3XPF5</accession>
<feature type="domain" description="CBM2" evidence="2">
    <location>
        <begin position="19"/>
        <end position="127"/>
    </location>
</feature>
<reference evidence="3 4" key="1">
    <citation type="submission" date="2019-10" db="EMBL/GenBank/DDBJ databases">
        <title>Whole genome shotgun sequence of Acrocarpospora pleiomorpha NBRC 16267.</title>
        <authorList>
            <person name="Ichikawa N."/>
            <person name="Kimura A."/>
            <person name="Kitahashi Y."/>
            <person name="Komaki H."/>
            <person name="Oguchi A."/>
        </authorList>
    </citation>
    <scope>NUCLEOTIDE SEQUENCE [LARGE SCALE GENOMIC DNA]</scope>
    <source>
        <strain evidence="3 4">NBRC 16267</strain>
    </source>
</reference>
<dbReference type="Proteomes" id="UP000377595">
    <property type="component" value="Unassembled WGS sequence"/>
</dbReference>
<dbReference type="GO" id="GO:0005975">
    <property type="term" value="P:carbohydrate metabolic process"/>
    <property type="evidence" value="ECO:0007669"/>
    <property type="project" value="InterPro"/>
</dbReference>
<keyword evidence="1" id="KW-0732">Signal</keyword>
<evidence type="ECO:0000259" key="2">
    <source>
        <dbReference type="PROSITE" id="PS51173"/>
    </source>
</evidence>
<dbReference type="Pfam" id="PF00553">
    <property type="entry name" value="CBM_2"/>
    <property type="match status" value="1"/>
</dbReference>
<protein>
    <recommendedName>
        <fullName evidence="2">CBM2 domain-containing protein</fullName>
    </recommendedName>
</protein>
<dbReference type="InterPro" id="IPR008965">
    <property type="entry name" value="CBM2/CBM3_carb-bd_dom_sf"/>
</dbReference>
<name>A0A5M3XPF5_9ACTN</name>
<feature type="signal peptide" evidence="1">
    <location>
        <begin position="1"/>
        <end position="25"/>
    </location>
</feature>
<evidence type="ECO:0000313" key="4">
    <source>
        <dbReference type="Proteomes" id="UP000377595"/>
    </source>
</evidence>
<dbReference type="SUPFAM" id="SSF49384">
    <property type="entry name" value="Carbohydrate-binding domain"/>
    <property type="match status" value="1"/>
</dbReference>
<proteinExistence type="predicted"/>
<gene>
    <name evidence="3" type="ORF">Aple_057610</name>
</gene>
<dbReference type="SMART" id="SM00637">
    <property type="entry name" value="CBD_II"/>
    <property type="match status" value="1"/>
</dbReference>
<sequence length="127" mass="13328">MKSISQAAVVLAVLVGAVVPAPASAVPVFSCEYEFVAWSGAFSAELSITNNGPAIDSWQASWTFPTATAKSAVWRANLSQRTPYDMTASNLAWNGRIATGQVRTFGWTAFAVATETPGDITVNGVPC</sequence>
<evidence type="ECO:0000313" key="3">
    <source>
        <dbReference type="EMBL" id="GES22862.1"/>
    </source>
</evidence>
<dbReference type="InterPro" id="IPR001919">
    <property type="entry name" value="CBD2"/>
</dbReference>
<dbReference type="GO" id="GO:0030247">
    <property type="term" value="F:polysaccharide binding"/>
    <property type="evidence" value="ECO:0007669"/>
    <property type="project" value="UniProtKB-UniRule"/>
</dbReference>
<feature type="chain" id="PRO_5024310987" description="CBM2 domain-containing protein" evidence="1">
    <location>
        <begin position="26"/>
        <end position="127"/>
    </location>
</feature>
<dbReference type="Gene3D" id="2.60.40.290">
    <property type="match status" value="1"/>
</dbReference>
<evidence type="ECO:0000256" key="1">
    <source>
        <dbReference type="SAM" id="SignalP"/>
    </source>
</evidence>
<organism evidence="3 4">
    <name type="scientific">Acrocarpospora pleiomorpha</name>
    <dbReference type="NCBI Taxonomy" id="90975"/>
    <lineage>
        <taxon>Bacteria</taxon>
        <taxon>Bacillati</taxon>
        <taxon>Actinomycetota</taxon>
        <taxon>Actinomycetes</taxon>
        <taxon>Streptosporangiales</taxon>
        <taxon>Streptosporangiaceae</taxon>
        <taxon>Acrocarpospora</taxon>
    </lineage>
</organism>
<dbReference type="PROSITE" id="PS51173">
    <property type="entry name" value="CBM2"/>
    <property type="match status" value="1"/>
</dbReference>
<keyword evidence="4" id="KW-1185">Reference proteome</keyword>
<dbReference type="AlphaFoldDB" id="A0A5M3XPF5"/>